<comment type="caution">
    <text evidence="2">The sequence shown here is derived from an EMBL/GenBank/DDBJ whole genome shotgun (WGS) entry which is preliminary data.</text>
</comment>
<keyword evidence="1" id="KW-0812">Transmembrane</keyword>
<feature type="transmembrane region" description="Helical" evidence="1">
    <location>
        <begin position="90"/>
        <end position="111"/>
    </location>
</feature>
<name>A0ABV1S493_BACAB</name>
<evidence type="ECO:0000313" key="2">
    <source>
        <dbReference type="EMBL" id="MER3121066.1"/>
    </source>
</evidence>
<evidence type="ECO:0000256" key="1">
    <source>
        <dbReference type="SAM" id="Phobius"/>
    </source>
</evidence>
<dbReference type="Proteomes" id="UP001467674">
    <property type="component" value="Unassembled WGS sequence"/>
</dbReference>
<dbReference type="RefSeq" id="WP_268417920.1">
    <property type="nucleotide sequence ID" value="NZ_JBEOME010000003.1"/>
</dbReference>
<feature type="transmembrane region" description="Helical" evidence="1">
    <location>
        <begin position="51"/>
        <end position="78"/>
    </location>
</feature>
<keyword evidence="1" id="KW-1133">Transmembrane helix</keyword>
<proteinExistence type="predicted"/>
<feature type="transmembrane region" description="Helical" evidence="1">
    <location>
        <begin position="12"/>
        <end position="30"/>
    </location>
</feature>
<keyword evidence="1" id="KW-0472">Membrane</keyword>
<feature type="transmembrane region" description="Helical" evidence="1">
    <location>
        <begin position="123"/>
        <end position="145"/>
    </location>
</feature>
<sequence>MEFYELLKPFGIPSYLAAVAVLLYLVFKKIRPISLLSSNIFEKKLFSKDQLFSLFILRYFGETVMWMFINLVIIYIFGAPDWTGNPSQSQFVASIASLIGSVIFVVILIVNEGKEKYPRFLDLNWVRGIAFCLFLCCVLIFYFSFNGTLIHDIGSEISIGALIFILILVFIFYLPIPIIMRSSLKFVYDRKEQNIYIYANELREIDNPINGNDEINQQKWYILHAVNKELILLGNHPKEKLCTVTKIIKLEDLCNIKMSIEEVDQDSTNDNSTNDSTLNNN</sequence>
<protein>
    <submittedName>
        <fullName evidence="2">Uncharacterized protein</fullName>
    </submittedName>
</protein>
<keyword evidence="3" id="KW-1185">Reference proteome</keyword>
<dbReference type="EMBL" id="JBEOME010000003">
    <property type="protein sequence ID" value="MER3121066.1"/>
    <property type="molecule type" value="Genomic_DNA"/>
</dbReference>
<evidence type="ECO:0000313" key="3">
    <source>
        <dbReference type="Proteomes" id="UP001467674"/>
    </source>
</evidence>
<accession>A0ABV1S493</accession>
<gene>
    <name evidence="2" type="ORF">ABQG71_07650</name>
</gene>
<feature type="transmembrane region" description="Helical" evidence="1">
    <location>
        <begin position="157"/>
        <end position="176"/>
    </location>
</feature>
<reference evidence="2 3" key="1">
    <citation type="submission" date="2024-06" db="EMBL/GenBank/DDBJ databases">
        <title>Construction of an artificial bacterial consortium using nitrogen cycle bacteria from Cuatro Cienegas Basin and a mangrove forest.</title>
        <authorList>
            <person name="Aguilera-Najera D."/>
            <person name="Marquez-Cianci L."/>
            <person name="Martinez-Perez E."/>
            <person name="Rosas-Barrera M."/>
            <person name="Rodriguez-Cruz U.E."/>
            <person name="Tapia-Lopez R."/>
            <person name="Eguiarte L.E."/>
            <person name="Souza-Saldivar V."/>
        </authorList>
    </citation>
    <scope>NUCLEOTIDE SEQUENCE [LARGE SCALE GENOMIC DNA]</scope>
    <source>
        <strain evidence="2 3">S14-15</strain>
    </source>
</reference>
<organism evidence="2 3">
    <name type="scientific">Bacillus altitudinis</name>
    <dbReference type="NCBI Taxonomy" id="293387"/>
    <lineage>
        <taxon>Bacteria</taxon>
        <taxon>Bacillati</taxon>
        <taxon>Bacillota</taxon>
        <taxon>Bacilli</taxon>
        <taxon>Bacillales</taxon>
        <taxon>Bacillaceae</taxon>
        <taxon>Bacillus</taxon>
    </lineage>
</organism>